<reference evidence="1 2" key="1">
    <citation type="journal article" date="2013" name="ISME J.">
        <title>Comparative genomics of pathogenic lineages of Vibrio nigripulchritudo identifies virulence-associated traits.</title>
        <authorList>
            <person name="Goudenege D."/>
            <person name="Labreuche Y."/>
            <person name="Krin E."/>
            <person name="Ansquer D."/>
            <person name="Mangenot S."/>
            <person name="Calteau A."/>
            <person name="Medigue C."/>
            <person name="Mazel D."/>
            <person name="Polz M.F."/>
            <person name="Le Roux F."/>
        </authorList>
    </citation>
    <scope>NUCLEOTIDE SEQUENCE [LARGE SCALE GENOMIC DNA]</scope>
    <source>
        <strain evidence="1 2">SOn1</strain>
    </source>
</reference>
<evidence type="ECO:0008006" key="3">
    <source>
        <dbReference type="Google" id="ProtNLM"/>
    </source>
</evidence>
<dbReference type="AlphaFoldDB" id="A0AAV2VZY0"/>
<proteinExistence type="predicted"/>
<evidence type="ECO:0000313" key="2">
    <source>
        <dbReference type="Proteomes" id="UP000018211"/>
    </source>
</evidence>
<comment type="caution">
    <text evidence="1">The sequence shown here is derived from an EMBL/GenBank/DDBJ whole genome shotgun (WGS) entry which is preliminary data.</text>
</comment>
<protein>
    <recommendedName>
        <fullName evidence="3">Transposase</fullName>
    </recommendedName>
</protein>
<name>A0AAV2VZY0_9VIBR</name>
<accession>A0AAV2VZY0</accession>
<gene>
    <name evidence="1" type="ORF">VIBNISOn1_p0161</name>
</gene>
<organism evidence="1 2">
    <name type="scientific">Vibrio nigripulchritudo SOn1</name>
    <dbReference type="NCBI Taxonomy" id="1238450"/>
    <lineage>
        <taxon>Bacteria</taxon>
        <taxon>Pseudomonadati</taxon>
        <taxon>Pseudomonadota</taxon>
        <taxon>Gammaproteobacteria</taxon>
        <taxon>Vibrionales</taxon>
        <taxon>Vibrionaceae</taxon>
        <taxon>Vibrio</taxon>
    </lineage>
</organism>
<sequence length="68" mass="8157">MWWSVRKILQTSRTLGWRLIDDIAYGALGDNIDRLTVRRNAPFCVKKRYFHVTFRAFGAFLVLTKFYR</sequence>
<dbReference type="Proteomes" id="UP000018211">
    <property type="component" value="Unassembled WGS sequence"/>
</dbReference>
<evidence type="ECO:0000313" key="1">
    <source>
        <dbReference type="EMBL" id="CCO50324.1"/>
    </source>
</evidence>
<dbReference type="EMBL" id="CAOF01000200">
    <property type="protein sequence ID" value="CCO50324.1"/>
    <property type="molecule type" value="Genomic_DNA"/>
</dbReference>